<evidence type="ECO:0000256" key="1">
    <source>
        <dbReference type="ARBA" id="ARBA00001286"/>
    </source>
</evidence>
<evidence type="ECO:0000259" key="10">
    <source>
        <dbReference type="Pfam" id="PF01035"/>
    </source>
</evidence>
<dbReference type="GO" id="GO:0006307">
    <property type="term" value="P:DNA alkylation repair"/>
    <property type="evidence" value="ECO:0007669"/>
    <property type="project" value="UniProtKB-UniRule"/>
</dbReference>
<keyword evidence="5 9" id="KW-0808">Transferase</keyword>
<comment type="function">
    <text evidence="9">Involved in the cellular defense against the biological effects of O6-methylguanine (O6-MeG) and O4-methylthymine (O4-MeT) in DNA. Repairs the methylated nucleobase in DNA by stoichiometrically transferring the methyl group to a cysteine residue in the enzyme. This is a suicide reaction: the enzyme is irreversibly inactivated.</text>
</comment>
<evidence type="ECO:0000256" key="2">
    <source>
        <dbReference type="ARBA" id="ARBA00008711"/>
    </source>
</evidence>
<feature type="domain" description="Methylated-DNA-[protein]-cysteine S-methyltransferase DNA binding" evidence="10">
    <location>
        <begin position="80"/>
        <end position="164"/>
    </location>
</feature>
<sequence length="171" mass="18565">MYWKTTYLSPVGELTLAEKDGCLAGLWIKGQKYYLASLDEDDVSDGETPTLAKAKGWLDEYFAGRRPSILALPLAPQGTAFQRCVWQLLCHIPYGQTKTYGQIAEEAAALRGIPSSARAVGTAVGHNPISIIIPCHRVVGAKGRLTGYAGGIDKKIQLLAHEGADMEQLHR</sequence>
<dbReference type="HAMAP" id="MF_00772">
    <property type="entry name" value="OGT"/>
    <property type="match status" value="1"/>
</dbReference>
<comment type="similarity">
    <text evidence="2 9">Belongs to the MGMT family.</text>
</comment>
<dbReference type="FunFam" id="1.10.10.10:FF:000214">
    <property type="entry name" value="Methylated-DNA--protein-cysteine methyltransferase"/>
    <property type="match status" value="1"/>
</dbReference>
<dbReference type="InterPro" id="IPR036388">
    <property type="entry name" value="WH-like_DNA-bd_sf"/>
</dbReference>
<dbReference type="AlphaFoldDB" id="A0A346AX67"/>
<dbReference type="InterPro" id="IPR008332">
    <property type="entry name" value="MethylG_MeTrfase_N"/>
</dbReference>
<keyword evidence="3 9" id="KW-0963">Cytoplasm</keyword>
<dbReference type="InterPro" id="IPR014048">
    <property type="entry name" value="MethylDNA_cys_MeTrfase_DNA-bd"/>
</dbReference>
<dbReference type="PANTHER" id="PTHR10815:SF5">
    <property type="entry name" value="METHYLATED-DNA--PROTEIN-CYSTEINE METHYLTRANSFERASE"/>
    <property type="match status" value="1"/>
</dbReference>
<dbReference type="Gene3D" id="3.30.160.70">
    <property type="entry name" value="Methylated DNA-protein cysteine methyltransferase domain"/>
    <property type="match status" value="1"/>
</dbReference>
<evidence type="ECO:0000256" key="3">
    <source>
        <dbReference type="ARBA" id="ARBA00022490"/>
    </source>
</evidence>
<dbReference type="Pfam" id="PF02870">
    <property type="entry name" value="Methyltransf_1N"/>
    <property type="match status" value="1"/>
</dbReference>
<keyword evidence="4 9" id="KW-0489">Methyltransferase</keyword>
<dbReference type="InterPro" id="IPR023546">
    <property type="entry name" value="MGMT"/>
</dbReference>
<evidence type="ECO:0000256" key="7">
    <source>
        <dbReference type="ARBA" id="ARBA00023204"/>
    </source>
</evidence>
<organism evidence="12 13">
    <name type="scientific">Megasphaera stantonii</name>
    <dbReference type="NCBI Taxonomy" id="2144175"/>
    <lineage>
        <taxon>Bacteria</taxon>
        <taxon>Bacillati</taxon>
        <taxon>Bacillota</taxon>
        <taxon>Negativicutes</taxon>
        <taxon>Veillonellales</taxon>
        <taxon>Veillonellaceae</taxon>
        <taxon>Megasphaera</taxon>
    </lineage>
</organism>
<dbReference type="PROSITE" id="PS00374">
    <property type="entry name" value="MGMT"/>
    <property type="match status" value="1"/>
</dbReference>
<dbReference type="InterPro" id="IPR036217">
    <property type="entry name" value="MethylDNA_cys_MeTrfase_DNAb"/>
</dbReference>
<comment type="subcellular location">
    <subcellularLocation>
        <location evidence="9">Cytoplasm</location>
    </subcellularLocation>
</comment>
<protein>
    <recommendedName>
        <fullName evidence="9">Methylated-DNA--protein-cysteine methyltransferase</fullName>
        <ecNumber evidence="9">2.1.1.63</ecNumber>
    </recommendedName>
    <alternativeName>
        <fullName evidence="9">6-O-methylguanine-DNA methyltransferase</fullName>
        <shortName evidence="9">MGMT</shortName>
    </alternativeName>
    <alternativeName>
        <fullName evidence="9">O-6-methylguanine-DNA-alkyltransferase</fullName>
    </alternativeName>
</protein>
<dbReference type="InterPro" id="IPR036631">
    <property type="entry name" value="MGMT_N_sf"/>
</dbReference>
<dbReference type="GO" id="GO:0032259">
    <property type="term" value="P:methylation"/>
    <property type="evidence" value="ECO:0007669"/>
    <property type="project" value="UniProtKB-KW"/>
</dbReference>
<evidence type="ECO:0000256" key="8">
    <source>
        <dbReference type="ARBA" id="ARBA00049348"/>
    </source>
</evidence>
<dbReference type="RefSeq" id="WP_087477134.1">
    <property type="nucleotide sequence ID" value="NZ_CALYAU010000003.1"/>
</dbReference>
<dbReference type="SUPFAM" id="SSF53155">
    <property type="entry name" value="Methylated DNA-protein cysteine methyltransferase domain"/>
    <property type="match status" value="1"/>
</dbReference>
<dbReference type="PANTHER" id="PTHR10815">
    <property type="entry name" value="METHYLATED-DNA--PROTEIN-CYSTEINE METHYLTRANSFERASE"/>
    <property type="match status" value="1"/>
</dbReference>
<dbReference type="EMBL" id="CP029462">
    <property type="protein sequence ID" value="AXL20460.1"/>
    <property type="molecule type" value="Genomic_DNA"/>
</dbReference>
<dbReference type="OrthoDB" id="9802228at2"/>
<dbReference type="NCBIfam" id="TIGR00589">
    <property type="entry name" value="ogt"/>
    <property type="match status" value="1"/>
</dbReference>
<evidence type="ECO:0000256" key="5">
    <source>
        <dbReference type="ARBA" id="ARBA00022679"/>
    </source>
</evidence>
<comment type="catalytic activity">
    <reaction evidence="8 9">
        <text>a 6-O-methyl-2'-deoxyguanosine in DNA + L-cysteinyl-[protein] = S-methyl-L-cysteinyl-[protein] + a 2'-deoxyguanosine in DNA</text>
        <dbReference type="Rhea" id="RHEA:24000"/>
        <dbReference type="Rhea" id="RHEA-COMP:10131"/>
        <dbReference type="Rhea" id="RHEA-COMP:10132"/>
        <dbReference type="Rhea" id="RHEA-COMP:11367"/>
        <dbReference type="Rhea" id="RHEA-COMP:11368"/>
        <dbReference type="ChEBI" id="CHEBI:29950"/>
        <dbReference type="ChEBI" id="CHEBI:82612"/>
        <dbReference type="ChEBI" id="CHEBI:85445"/>
        <dbReference type="ChEBI" id="CHEBI:85448"/>
        <dbReference type="EC" id="2.1.1.63"/>
    </reaction>
</comment>
<gene>
    <name evidence="12" type="ORF">DKB62_02100</name>
</gene>
<dbReference type="SUPFAM" id="SSF46767">
    <property type="entry name" value="Methylated DNA-protein cysteine methyltransferase, C-terminal domain"/>
    <property type="match status" value="1"/>
</dbReference>
<dbReference type="GO" id="GO:0003908">
    <property type="term" value="F:methylated-DNA-[protein]-cysteine S-methyltransferase activity"/>
    <property type="evidence" value="ECO:0007669"/>
    <property type="project" value="UniProtKB-UniRule"/>
</dbReference>
<dbReference type="Gene3D" id="1.10.10.10">
    <property type="entry name" value="Winged helix-like DNA-binding domain superfamily/Winged helix DNA-binding domain"/>
    <property type="match status" value="1"/>
</dbReference>
<dbReference type="InterPro" id="IPR001497">
    <property type="entry name" value="MethylDNA_cys_MeTrfase_AS"/>
</dbReference>
<proteinExistence type="inferred from homology"/>
<dbReference type="Pfam" id="PF01035">
    <property type="entry name" value="DNA_binding_1"/>
    <property type="match status" value="1"/>
</dbReference>
<dbReference type="Proteomes" id="UP000254337">
    <property type="component" value="Chromosome"/>
</dbReference>
<dbReference type="CDD" id="cd06445">
    <property type="entry name" value="ATase"/>
    <property type="match status" value="1"/>
</dbReference>
<dbReference type="KEGG" id="meg:DKB62_02100"/>
<keyword evidence="13" id="KW-1185">Reference proteome</keyword>
<evidence type="ECO:0000256" key="6">
    <source>
        <dbReference type="ARBA" id="ARBA00022763"/>
    </source>
</evidence>
<keyword evidence="7 9" id="KW-0234">DNA repair</keyword>
<dbReference type="EC" id="2.1.1.63" evidence="9"/>
<reference evidence="12 13" key="1">
    <citation type="submission" date="2018-05" db="EMBL/GenBank/DDBJ databases">
        <title>Complete genome sequence of Megasphaera sp. AJH120T, isolated from the ceca of a chicken.</title>
        <authorList>
            <person name="Maki J."/>
            <person name="Looft T."/>
        </authorList>
    </citation>
    <scope>NUCLEOTIDE SEQUENCE [LARGE SCALE GENOMIC DNA]</scope>
    <source>
        <strain evidence="12 13">AJH120</strain>
    </source>
</reference>
<evidence type="ECO:0000313" key="12">
    <source>
        <dbReference type="EMBL" id="AXL20460.1"/>
    </source>
</evidence>
<comment type="miscellaneous">
    <text evidence="9">This enzyme catalyzes only one turnover and therefore is not strictly catalytic. According to one definition, an enzyme is a biocatalyst that acts repeatedly and over many reaction cycles.</text>
</comment>
<evidence type="ECO:0000259" key="11">
    <source>
        <dbReference type="Pfam" id="PF02870"/>
    </source>
</evidence>
<keyword evidence="6 9" id="KW-0227">DNA damage</keyword>
<accession>A0A346AX67</accession>
<evidence type="ECO:0000313" key="13">
    <source>
        <dbReference type="Proteomes" id="UP000254337"/>
    </source>
</evidence>
<name>A0A346AX67_9FIRM</name>
<evidence type="ECO:0000256" key="4">
    <source>
        <dbReference type="ARBA" id="ARBA00022603"/>
    </source>
</evidence>
<feature type="active site" description="Nucleophile; methyl group acceptor" evidence="9">
    <location>
        <position position="135"/>
    </location>
</feature>
<comment type="catalytic activity">
    <reaction evidence="1 9">
        <text>a 4-O-methyl-thymidine in DNA + L-cysteinyl-[protein] = a thymidine in DNA + S-methyl-L-cysteinyl-[protein]</text>
        <dbReference type="Rhea" id="RHEA:53428"/>
        <dbReference type="Rhea" id="RHEA-COMP:10131"/>
        <dbReference type="Rhea" id="RHEA-COMP:10132"/>
        <dbReference type="Rhea" id="RHEA-COMP:13555"/>
        <dbReference type="Rhea" id="RHEA-COMP:13556"/>
        <dbReference type="ChEBI" id="CHEBI:29950"/>
        <dbReference type="ChEBI" id="CHEBI:82612"/>
        <dbReference type="ChEBI" id="CHEBI:137386"/>
        <dbReference type="ChEBI" id="CHEBI:137387"/>
        <dbReference type="EC" id="2.1.1.63"/>
    </reaction>
</comment>
<dbReference type="GO" id="GO:0005737">
    <property type="term" value="C:cytoplasm"/>
    <property type="evidence" value="ECO:0007669"/>
    <property type="project" value="UniProtKB-SubCell"/>
</dbReference>
<evidence type="ECO:0000256" key="9">
    <source>
        <dbReference type="HAMAP-Rule" id="MF_00772"/>
    </source>
</evidence>
<feature type="domain" description="Methylguanine DNA methyltransferase ribonuclease-like" evidence="11">
    <location>
        <begin position="4"/>
        <end position="75"/>
    </location>
</feature>